<gene>
    <name evidence="1" type="ORF">JTE90_024285</name>
</gene>
<organism evidence="1 2">
    <name type="scientific">Oedothorax gibbosus</name>
    <dbReference type="NCBI Taxonomy" id="931172"/>
    <lineage>
        <taxon>Eukaryota</taxon>
        <taxon>Metazoa</taxon>
        <taxon>Ecdysozoa</taxon>
        <taxon>Arthropoda</taxon>
        <taxon>Chelicerata</taxon>
        <taxon>Arachnida</taxon>
        <taxon>Araneae</taxon>
        <taxon>Araneomorphae</taxon>
        <taxon>Entelegynae</taxon>
        <taxon>Araneoidea</taxon>
        <taxon>Linyphiidae</taxon>
        <taxon>Erigoninae</taxon>
        <taxon>Oedothorax</taxon>
    </lineage>
</organism>
<evidence type="ECO:0000313" key="2">
    <source>
        <dbReference type="Proteomes" id="UP000827092"/>
    </source>
</evidence>
<dbReference type="Proteomes" id="UP000827092">
    <property type="component" value="Unassembled WGS sequence"/>
</dbReference>
<protein>
    <submittedName>
        <fullName evidence="1">Uncharacterized protein</fullName>
    </submittedName>
</protein>
<name>A0AAV6VXT0_9ARAC</name>
<sequence>MFITRKPDFKLVAKPLEQQLDNLSAKLRVKLLHKLHGEVVGPTSDQPSRMLQRSTPECVGFDSTCQCRNCRNNSIEDMMLEWAQEWSPLEQMPRTFNWGTYLLDEP</sequence>
<dbReference type="AlphaFoldDB" id="A0AAV6VXT0"/>
<comment type="caution">
    <text evidence="1">The sequence shown here is derived from an EMBL/GenBank/DDBJ whole genome shotgun (WGS) entry which is preliminary data.</text>
</comment>
<reference evidence="1 2" key="1">
    <citation type="journal article" date="2022" name="Nat. Ecol. Evol.">
        <title>A masculinizing supergene underlies an exaggerated male reproductive morph in a spider.</title>
        <authorList>
            <person name="Hendrickx F."/>
            <person name="De Corte Z."/>
            <person name="Sonet G."/>
            <person name="Van Belleghem S.M."/>
            <person name="Kostlbacher S."/>
            <person name="Vangestel C."/>
        </authorList>
    </citation>
    <scope>NUCLEOTIDE SEQUENCE [LARGE SCALE GENOMIC DNA]</scope>
    <source>
        <strain evidence="1">W744_W776</strain>
    </source>
</reference>
<proteinExistence type="predicted"/>
<keyword evidence="2" id="KW-1185">Reference proteome</keyword>
<evidence type="ECO:0000313" key="1">
    <source>
        <dbReference type="EMBL" id="KAG8201412.1"/>
    </source>
</evidence>
<dbReference type="EMBL" id="JAFNEN010000005">
    <property type="protein sequence ID" value="KAG8201412.1"/>
    <property type="molecule type" value="Genomic_DNA"/>
</dbReference>
<accession>A0AAV6VXT0</accession>